<dbReference type="EMBL" id="NHYD01003914">
    <property type="protein sequence ID" value="PPQ70100.1"/>
    <property type="molecule type" value="Genomic_DNA"/>
</dbReference>
<feature type="domain" description="BZIP" evidence="2">
    <location>
        <begin position="498"/>
        <end position="512"/>
    </location>
</feature>
<feature type="region of interest" description="Disordered" evidence="1">
    <location>
        <begin position="225"/>
        <end position="248"/>
    </location>
</feature>
<feature type="region of interest" description="Disordered" evidence="1">
    <location>
        <begin position="125"/>
        <end position="154"/>
    </location>
</feature>
<proteinExistence type="predicted"/>
<evidence type="ECO:0000256" key="1">
    <source>
        <dbReference type="SAM" id="MobiDB-lite"/>
    </source>
</evidence>
<dbReference type="OrthoDB" id="2257100at2759"/>
<feature type="compositionally biased region" description="Polar residues" evidence="1">
    <location>
        <begin position="401"/>
        <end position="412"/>
    </location>
</feature>
<accession>A0A409VV25</accession>
<feature type="region of interest" description="Disordered" evidence="1">
    <location>
        <begin position="77"/>
        <end position="101"/>
    </location>
</feature>
<comment type="caution">
    <text evidence="3">The sequence shown here is derived from an EMBL/GenBank/DDBJ whole genome shotgun (WGS) entry which is preliminary data.</text>
</comment>
<name>A0A409VV25_PSICY</name>
<dbReference type="InParanoid" id="A0A409VV25"/>
<dbReference type="Proteomes" id="UP000283269">
    <property type="component" value="Unassembled WGS sequence"/>
</dbReference>
<dbReference type="AlphaFoldDB" id="A0A409VV25"/>
<sequence length="565" mass="62253">MQMASATAMFARESTGSTSPAAVLNEAYQMEVDSRESPTREAQLPSYPSVVNDSSLSNERAPVANADFMDKELIPPTSRLSRLPHKVPSSPQTTPDHTDPVAISAYQNNTTSYTSQDVHHFVNSSASLTPSTATRTSGQQSTPPETSVSSFSQPLQHHVLTHPIRRPRTSNTIFQSSTDLAAHYGIPQILPPAPRTTPRNTAPAYKESDFDTLKNAYITMLSDKPTDNSVAAPSAPQMSSTIASSGLDAPDTMTDAQLRDIATILGKDTASYFSVSLTHYIGTACTASSPEFRDQDYFDTFMSTSPLMPELDEFGTSPLETPYSDFLTTPLFSDDALLTSPNMEDYMNMPLFPSITDEQEVPIQSKAPAPVFENLYTISPTTPAIESFDSFDPAQLYKPGSVSTTHSDSSADYTAGAPAPTRRVKATGIRKGVTPDSLLDEKAPTQPRKYTTPSVTSRKEVPAVFARKRLHSVAFGEEQDQLDQHPPDEKEADLIEAKRRQNTVAARRSRKRKLERVQNMEKSRDEERALKEIWQERANFFLGLARSHGHVYPDFPPDERQYADV</sequence>
<dbReference type="InterPro" id="IPR046347">
    <property type="entry name" value="bZIP_sf"/>
</dbReference>
<gene>
    <name evidence="3" type="ORF">CVT25_005606</name>
</gene>
<evidence type="ECO:0000313" key="4">
    <source>
        <dbReference type="Proteomes" id="UP000283269"/>
    </source>
</evidence>
<dbReference type="STRING" id="93625.A0A409VV25"/>
<keyword evidence="4" id="KW-1185">Reference proteome</keyword>
<dbReference type="SUPFAM" id="SSF57959">
    <property type="entry name" value="Leucine zipper domain"/>
    <property type="match status" value="1"/>
</dbReference>
<feature type="region of interest" description="Disordered" evidence="1">
    <location>
        <begin position="1"/>
        <end position="56"/>
    </location>
</feature>
<dbReference type="InterPro" id="IPR004827">
    <property type="entry name" value="bZIP"/>
</dbReference>
<dbReference type="PROSITE" id="PS00036">
    <property type="entry name" value="BZIP_BASIC"/>
    <property type="match status" value="1"/>
</dbReference>
<organism evidence="3 4">
    <name type="scientific">Psilocybe cyanescens</name>
    <dbReference type="NCBI Taxonomy" id="93625"/>
    <lineage>
        <taxon>Eukaryota</taxon>
        <taxon>Fungi</taxon>
        <taxon>Dikarya</taxon>
        <taxon>Basidiomycota</taxon>
        <taxon>Agaricomycotina</taxon>
        <taxon>Agaricomycetes</taxon>
        <taxon>Agaricomycetidae</taxon>
        <taxon>Agaricales</taxon>
        <taxon>Agaricineae</taxon>
        <taxon>Strophariaceae</taxon>
        <taxon>Psilocybe</taxon>
    </lineage>
</organism>
<feature type="compositionally biased region" description="Polar residues" evidence="1">
    <location>
        <begin position="227"/>
        <end position="244"/>
    </location>
</feature>
<feature type="region of interest" description="Disordered" evidence="1">
    <location>
        <begin position="399"/>
        <end position="458"/>
    </location>
</feature>
<dbReference type="CDD" id="cd12193">
    <property type="entry name" value="bZIP_GCN4"/>
    <property type="match status" value="1"/>
</dbReference>
<dbReference type="GO" id="GO:0003700">
    <property type="term" value="F:DNA-binding transcription factor activity"/>
    <property type="evidence" value="ECO:0007669"/>
    <property type="project" value="InterPro"/>
</dbReference>
<protein>
    <recommendedName>
        <fullName evidence="2">BZIP domain-containing protein</fullName>
    </recommendedName>
</protein>
<evidence type="ECO:0000313" key="3">
    <source>
        <dbReference type="EMBL" id="PPQ70100.1"/>
    </source>
</evidence>
<reference evidence="3 4" key="1">
    <citation type="journal article" date="2018" name="Evol. Lett.">
        <title>Horizontal gene cluster transfer increased hallucinogenic mushroom diversity.</title>
        <authorList>
            <person name="Reynolds H.T."/>
            <person name="Vijayakumar V."/>
            <person name="Gluck-Thaler E."/>
            <person name="Korotkin H.B."/>
            <person name="Matheny P.B."/>
            <person name="Slot J.C."/>
        </authorList>
    </citation>
    <scope>NUCLEOTIDE SEQUENCE [LARGE SCALE GENOMIC DNA]</scope>
    <source>
        <strain evidence="3 4">2631</strain>
    </source>
</reference>
<evidence type="ECO:0000259" key="2">
    <source>
        <dbReference type="PROSITE" id="PS00036"/>
    </source>
</evidence>